<dbReference type="InterPro" id="IPR001155">
    <property type="entry name" value="OxRdtase_FMN_N"/>
</dbReference>
<dbReference type="GO" id="GO:0010181">
    <property type="term" value="F:FMN binding"/>
    <property type="evidence" value="ECO:0007669"/>
    <property type="project" value="InterPro"/>
</dbReference>
<evidence type="ECO:0000313" key="12">
    <source>
        <dbReference type="EMBL" id="SDD13456.1"/>
    </source>
</evidence>
<dbReference type="AlphaFoldDB" id="A0A1G6SB68"/>
<keyword evidence="13" id="KW-1185">Reference proteome</keyword>
<dbReference type="SUPFAM" id="SSF51905">
    <property type="entry name" value="FAD/NAD(P)-binding domain"/>
    <property type="match status" value="1"/>
</dbReference>
<evidence type="ECO:0000256" key="7">
    <source>
        <dbReference type="ARBA" id="ARBA00023002"/>
    </source>
</evidence>
<dbReference type="SUPFAM" id="SSF51971">
    <property type="entry name" value="Nucleotide-binding domain"/>
    <property type="match status" value="1"/>
</dbReference>
<dbReference type="FunFam" id="3.20.20.70:FF:000082">
    <property type="entry name" value="NADPH-dependent 2,4-dienoyl-CoA reductase"/>
    <property type="match status" value="1"/>
</dbReference>
<evidence type="ECO:0000256" key="6">
    <source>
        <dbReference type="ARBA" id="ARBA00022723"/>
    </source>
</evidence>
<dbReference type="Proteomes" id="UP000199603">
    <property type="component" value="Unassembled WGS sequence"/>
</dbReference>
<dbReference type="InterPro" id="IPR036188">
    <property type="entry name" value="FAD/NAD-bd_sf"/>
</dbReference>
<evidence type="ECO:0000313" key="13">
    <source>
        <dbReference type="Proteomes" id="UP000199603"/>
    </source>
</evidence>
<dbReference type="InterPro" id="IPR023753">
    <property type="entry name" value="FAD/NAD-binding_dom"/>
</dbReference>
<evidence type="ECO:0000259" key="10">
    <source>
        <dbReference type="Pfam" id="PF00724"/>
    </source>
</evidence>
<proteinExistence type="inferred from homology"/>
<dbReference type="STRING" id="265719.SAMN04488509_101382"/>
<comment type="similarity">
    <text evidence="3">In the N-terminal section; belongs to the NADH:flavin oxidoreductase/NADH oxidase family.</text>
</comment>
<evidence type="ECO:0000256" key="4">
    <source>
        <dbReference type="ARBA" id="ARBA00022630"/>
    </source>
</evidence>
<feature type="domain" description="FAD/NAD(P)-binding" evidence="11">
    <location>
        <begin position="379"/>
        <end position="636"/>
    </location>
</feature>
<gene>
    <name evidence="12" type="ORF">SAMN04488509_101382</name>
</gene>
<dbReference type="GO" id="GO:0033543">
    <property type="term" value="P:fatty acid beta-oxidation, unsaturated, even number, reductase/isomerase pathway"/>
    <property type="evidence" value="ECO:0007669"/>
    <property type="project" value="TreeGrafter"/>
</dbReference>
<dbReference type="OrthoDB" id="8523426at2"/>
<dbReference type="Pfam" id="PF07992">
    <property type="entry name" value="Pyr_redox_2"/>
    <property type="match status" value="1"/>
</dbReference>
<dbReference type="PRINTS" id="PR00469">
    <property type="entry name" value="PNDRDTASEII"/>
</dbReference>
<dbReference type="Gene3D" id="3.50.50.60">
    <property type="entry name" value="FAD/NAD(P)-binding domain"/>
    <property type="match status" value="1"/>
</dbReference>
<keyword evidence="4" id="KW-0285">Flavoprotein</keyword>
<dbReference type="PANTHER" id="PTHR42917:SF2">
    <property type="entry name" value="2,4-DIENOYL-COA REDUCTASE [(2E)-ENOYL-COA-PRODUCING]"/>
    <property type="match status" value="1"/>
</dbReference>
<sequence>MFQSPFPNLLSPLDLGHVRLRNRVLMGSMHTGLEDRARDYPRLAAYFAARARGGVGLIVTGGIAPNISGWVKPFAGKLSWPWEVRRHRQVTSAVHAEGAHICMQILHAGRYAYHPLAVAPSALKAPITPFKPRALSARGVEAQIRDFVRCAQLAREAGYDGVEVMGSEGYLINEFLAPRTNLRNDGFGGSLENRMRFPVEIVRRTRETLGRDFIIIYRLSMLDLVDGGSGWEEVVATAKAIEAAGASIINTGIGWHEARVPTIVTSVPRAAFSGITARLRGEVELPLVTSNRINTPEIAESLLASGVADMVSMARPLLADPDWVNKARAGRARAINTCIACNQACLDHVFENKPASCLVNPMACRETEIVLTPAARPKRVAVIGAGPAGLAAACAAAERGHRVVLFEAGTEIGGQFNLARRVPGKEEFNETLRYFSTRIEELAIELRLGVRVDAARLRAEAFEAHIVATGVRPRVPSIPGIDHPKVLGYADVLLGAKVGKRVAVIGAGGIGFDVCEFLTTPHPSPTLEPARWLDEWGVDLTYTGSGGLKAPQPEPSPREVWLLQRSSGKPGARLNKTTGWVHRAALKSKGVIALSDVEYLRIDDRGLHCKIEGQARVLDVDNIVLCAGQESVNSLHAELRAAGMHAQLVGGALLAGEVDAKRAIEEGVRAAAAL</sequence>
<evidence type="ECO:0000256" key="8">
    <source>
        <dbReference type="ARBA" id="ARBA00023004"/>
    </source>
</evidence>
<dbReference type="GO" id="GO:0046872">
    <property type="term" value="F:metal ion binding"/>
    <property type="evidence" value="ECO:0007669"/>
    <property type="project" value="UniProtKB-KW"/>
</dbReference>
<dbReference type="Gene3D" id="3.20.20.70">
    <property type="entry name" value="Aldolase class I"/>
    <property type="match status" value="1"/>
</dbReference>
<reference evidence="12 13" key="1">
    <citation type="submission" date="2016-10" db="EMBL/GenBank/DDBJ databases">
        <authorList>
            <person name="de Groot N.N."/>
        </authorList>
    </citation>
    <scope>NUCLEOTIDE SEQUENCE [LARGE SCALE GENOMIC DNA]</scope>
    <source>
        <strain evidence="12 13">DSM 16957</strain>
    </source>
</reference>
<dbReference type="CDD" id="cd02930">
    <property type="entry name" value="DCR_FMN"/>
    <property type="match status" value="1"/>
</dbReference>
<keyword evidence="6" id="KW-0479">Metal-binding</keyword>
<evidence type="ECO:0000256" key="5">
    <source>
        <dbReference type="ARBA" id="ARBA00022643"/>
    </source>
</evidence>
<dbReference type="InterPro" id="IPR013785">
    <property type="entry name" value="Aldolase_TIM"/>
</dbReference>
<evidence type="ECO:0000256" key="9">
    <source>
        <dbReference type="ARBA" id="ARBA00023014"/>
    </source>
</evidence>
<accession>A0A1G6SB68</accession>
<evidence type="ECO:0000256" key="3">
    <source>
        <dbReference type="ARBA" id="ARBA00011048"/>
    </source>
</evidence>
<evidence type="ECO:0000259" key="11">
    <source>
        <dbReference type="Pfam" id="PF07992"/>
    </source>
</evidence>
<dbReference type="Gene3D" id="3.40.50.720">
    <property type="entry name" value="NAD(P)-binding Rossmann-like Domain"/>
    <property type="match status" value="1"/>
</dbReference>
<comment type="cofactor">
    <cofactor evidence="2">
        <name>[4Fe-4S] cluster</name>
        <dbReference type="ChEBI" id="CHEBI:49883"/>
    </cofactor>
</comment>
<name>A0A1G6SB68_9GAMM</name>
<dbReference type="PRINTS" id="PR00368">
    <property type="entry name" value="FADPNR"/>
</dbReference>
<dbReference type="GO" id="GO:0008670">
    <property type="term" value="F:2,4-dienoyl-CoA reductase (NADPH) activity"/>
    <property type="evidence" value="ECO:0007669"/>
    <property type="project" value="TreeGrafter"/>
</dbReference>
<evidence type="ECO:0000256" key="2">
    <source>
        <dbReference type="ARBA" id="ARBA00001966"/>
    </source>
</evidence>
<dbReference type="RefSeq" id="WP_091238121.1">
    <property type="nucleotide sequence ID" value="NZ_FNAG01000001.1"/>
</dbReference>
<feature type="domain" description="NADH:flavin oxidoreductase/NADH oxidase N-terminal" evidence="10">
    <location>
        <begin position="9"/>
        <end position="332"/>
    </location>
</feature>
<dbReference type="Pfam" id="PF00724">
    <property type="entry name" value="Oxidored_FMN"/>
    <property type="match status" value="1"/>
</dbReference>
<organism evidence="12 13">
    <name type="scientific">Aquimonas voraii</name>
    <dbReference type="NCBI Taxonomy" id="265719"/>
    <lineage>
        <taxon>Bacteria</taxon>
        <taxon>Pseudomonadati</taxon>
        <taxon>Pseudomonadota</taxon>
        <taxon>Gammaproteobacteria</taxon>
        <taxon>Lysobacterales</taxon>
        <taxon>Lysobacteraceae</taxon>
        <taxon>Aquimonas</taxon>
    </lineage>
</organism>
<dbReference type="InterPro" id="IPR051793">
    <property type="entry name" value="NADH:flavin_oxidoreductase"/>
</dbReference>
<dbReference type="GO" id="GO:0051536">
    <property type="term" value="F:iron-sulfur cluster binding"/>
    <property type="evidence" value="ECO:0007669"/>
    <property type="project" value="UniProtKB-KW"/>
</dbReference>
<dbReference type="EMBL" id="FNAG01000001">
    <property type="protein sequence ID" value="SDD13456.1"/>
    <property type="molecule type" value="Genomic_DNA"/>
</dbReference>
<keyword evidence="8" id="KW-0408">Iron</keyword>
<evidence type="ECO:0000256" key="1">
    <source>
        <dbReference type="ARBA" id="ARBA00001917"/>
    </source>
</evidence>
<dbReference type="SUPFAM" id="SSF51395">
    <property type="entry name" value="FMN-linked oxidoreductases"/>
    <property type="match status" value="1"/>
</dbReference>
<keyword evidence="9" id="KW-0411">Iron-sulfur</keyword>
<dbReference type="PANTHER" id="PTHR42917">
    <property type="entry name" value="2,4-DIENOYL-COA REDUCTASE"/>
    <property type="match status" value="1"/>
</dbReference>
<comment type="cofactor">
    <cofactor evidence="1">
        <name>FMN</name>
        <dbReference type="ChEBI" id="CHEBI:58210"/>
    </cofactor>
</comment>
<keyword evidence="5" id="KW-0288">FMN</keyword>
<protein>
    <submittedName>
        <fullName evidence="12">2,4-dienoyl-CoA reductase</fullName>
    </submittedName>
</protein>
<keyword evidence="7" id="KW-0560">Oxidoreductase</keyword>